<feature type="region of interest" description="Disordered" evidence="1">
    <location>
        <begin position="110"/>
        <end position="138"/>
    </location>
</feature>
<sequence>MSTQSSTKAPNSRTAPIRPVHVQARGPPTDYSQQGDMESNSNSSPRVSSASTIRPACISVLSARPLLSRLTALHMPQPIVWGTEATMGQRSLCQLLYQDTKLIPMDFFTPVTSHNPSRPGPTRHRTDPQTSGPHPGAR</sequence>
<dbReference type="KEGG" id="hir:HETIRDRAFT_325332"/>
<dbReference type="GeneID" id="20671141"/>
<evidence type="ECO:0000313" key="3">
    <source>
        <dbReference type="Proteomes" id="UP000030671"/>
    </source>
</evidence>
<dbReference type="HOGENOM" id="CLU_1855529_0_0_1"/>
<dbReference type="InterPro" id="IPR046348">
    <property type="entry name" value="SIS_dom_sf"/>
</dbReference>
<protein>
    <submittedName>
        <fullName evidence="2">Uncharacterized protein</fullName>
    </submittedName>
</protein>
<dbReference type="GO" id="GO:0006096">
    <property type="term" value="P:glycolytic process"/>
    <property type="evidence" value="ECO:0007669"/>
    <property type="project" value="InterPro"/>
</dbReference>
<feature type="region of interest" description="Disordered" evidence="1">
    <location>
        <begin position="1"/>
        <end position="52"/>
    </location>
</feature>
<dbReference type="GO" id="GO:0004347">
    <property type="term" value="F:glucose-6-phosphate isomerase activity"/>
    <property type="evidence" value="ECO:0007669"/>
    <property type="project" value="InterPro"/>
</dbReference>
<accession>W4JYU9</accession>
<dbReference type="SUPFAM" id="SSF53697">
    <property type="entry name" value="SIS domain"/>
    <property type="match status" value="1"/>
</dbReference>
<dbReference type="STRING" id="747525.W4JYU9"/>
<reference evidence="2 3" key="1">
    <citation type="journal article" date="2012" name="New Phytol.">
        <title>Insight into trade-off between wood decay and parasitism from the genome of a fungal forest pathogen.</title>
        <authorList>
            <person name="Olson A."/>
            <person name="Aerts A."/>
            <person name="Asiegbu F."/>
            <person name="Belbahri L."/>
            <person name="Bouzid O."/>
            <person name="Broberg A."/>
            <person name="Canback B."/>
            <person name="Coutinho P.M."/>
            <person name="Cullen D."/>
            <person name="Dalman K."/>
            <person name="Deflorio G."/>
            <person name="van Diepen L.T."/>
            <person name="Dunand C."/>
            <person name="Duplessis S."/>
            <person name="Durling M."/>
            <person name="Gonthier P."/>
            <person name="Grimwood J."/>
            <person name="Fossdal C.G."/>
            <person name="Hansson D."/>
            <person name="Henrissat B."/>
            <person name="Hietala A."/>
            <person name="Himmelstrand K."/>
            <person name="Hoffmeister D."/>
            <person name="Hogberg N."/>
            <person name="James T.Y."/>
            <person name="Karlsson M."/>
            <person name="Kohler A."/>
            <person name="Kues U."/>
            <person name="Lee Y.H."/>
            <person name="Lin Y.C."/>
            <person name="Lind M."/>
            <person name="Lindquist E."/>
            <person name="Lombard V."/>
            <person name="Lucas S."/>
            <person name="Lunden K."/>
            <person name="Morin E."/>
            <person name="Murat C."/>
            <person name="Park J."/>
            <person name="Raffaello T."/>
            <person name="Rouze P."/>
            <person name="Salamov A."/>
            <person name="Schmutz J."/>
            <person name="Solheim H."/>
            <person name="Stahlberg J."/>
            <person name="Velez H."/>
            <person name="de Vries R.P."/>
            <person name="Wiebenga A."/>
            <person name="Woodward S."/>
            <person name="Yakovlev I."/>
            <person name="Garbelotto M."/>
            <person name="Martin F."/>
            <person name="Grigoriev I.V."/>
            <person name="Stenlid J."/>
        </authorList>
    </citation>
    <scope>NUCLEOTIDE SEQUENCE [LARGE SCALE GENOMIC DNA]</scope>
    <source>
        <strain evidence="2 3">TC 32-1</strain>
    </source>
</reference>
<dbReference type="InParanoid" id="W4JYU9"/>
<dbReference type="GO" id="GO:0097367">
    <property type="term" value="F:carbohydrate derivative binding"/>
    <property type="evidence" value="ECO:0007669"/>
    <property type="project" value="InterPro"/>
</dbReference>
<dbReference type="Pfam" id="PF00342">
    <property type="entry name" value="PGI"/>
    <property type="match status" value="1"/>
</dbReference>
<feature type="compositionally biased region" description="Polar residues" evidence="1">
    <location>
        <begin position="1"/>
        <end position="14"/>
    </location>
</feature>
<name>W4JYU9_HETIT</name>
<keyword evidence="3" id="KW-1185">Reference proteome</keyword>
<dbReference type="Proteomes" id="UP000030671">
    <property type="component" value="Unassembled WGS sequence"/>
</dbReference>
<proteinExistence type="predicted"/>
<dbReference type="GO" id="GO:0006094">
    <property type="term" value="P:gluconeogenesis"/>
    <property type="evidence" value="ECO:0007669"/>
    <property type="project" value="InterPro"/>
</dbReference>
<evidence type="ECO:0000256" key="1">
    <source>
        <dbReference type="SAM" id="MobiDB-lite"/>
    </source>
</evidence>
<feature type="compositionally biased region" description="Low complexity" evidence="1">
    <location>
        <begin position="39"/>
        <end position="51"/>
    </location>
</feature>
<dbReference type="RefSeq" id="XP_009550250.1">
    <property type="nucleotide sequence ID" value="XM_009551955.1"/>
</dbReference>
<gene>
    <name evidence="2" type="ORF">HETIRDRAFT_325332</name>
</gene>
<evidence type="ECO:0000313" key="2">
    <source>
        <dbReference type="EMBL" id="ETW78265.1"/>
    </source>
</evidence>
<dbReference type="Gene3D" id="3.40.50.10490">
    <property type="entry name" value="Glucose-6-phosphate isomerase like protein, domain 1"/>
    <property type="match status" value="1"/>
</dbReference>
<organism evidence="2 3">
    <name type="scientific">Heterobasidion irregulare (strain TC 32-1)</name>
    <dbReference type="NCBI Taxonomy" id="747525"/>
    <lineage>
        <taxon>Eukaryota</taxon>
        <taxon>Fungi</taxon>
        <taxon>Dikarya</taxon>
        <taxon>Basidiomycota</taxon>
        <taxon>Agaricomycotina</taxon>
        <taxon>Agaricomycetes</taxon>
        <taxon>Russulales</taxon>
        <taxon>Bondarzewiaceae</taxon>
        <taxon>Heterobasidion</taxon>
        <taxon>Heterobasidion annosum species complex</taxon>
    </lineage>
</organism>
<dbReference type="EMBL" id="KI925462">
    <property type="protein sequence ID" value="ETW78265.1"/>
    <property type="molecule type" value="Genomic_DNA"/>
</dbReference>
<dbReference type="InterPro" id="IPR001672">
    <property type="entry name" value="G6P_Isomerase"/>
</dbReference>
<dbReference type="AlphaFoldDB" id="W4JYU9"/>